<organism evidence="9 10">
    <name type="scientific">Paenibacillus lemnae</name>
    <dbReference type="NCBI Taxonomy" id="1330551"/>
    <lineage>
        <taxon>Bacteria</taxon>
        <taxon>Bacillati</taxon>
        <taxon>Bacillota</taxon>
        <taxon>Bacilli</taxon>
        <taxon>Bacillales</taxon>
        <taxon>Paenibacillaceae</taxon>
        <taxon>Paenibacillus</taxon>
    </lineage>
</organism>
<dbReference type="Gene3D" id="1.10.3720.10">
    <property type="entry name" value="MetI-like"/>
    <property type="match status" value="1"/>
</dbReference>
<feature type="transmembrane region" description="Helical" evidence="7">
    <location>
        <begin position="279"/>
        <end position="298"/>
    </location>
</feature>
<accession>A0A848M324</accession>
<dbReference type="EMBL" id="JABBPN010000003">
    <property type="protein sequence ID" value="NMO94966.1"/>
    <property type="molecule type" value="Genomic_DNA"/>
</dbReference>
<keyword evidence="6 7" id="KW-0472">Membrane</keyword>
<dbReference type="InterPro" id="IPR035906">
    <property type="entry name" value="MetI-like_sf"/>
</dbReference>
<dbReference type="GO" id="GO:0055085">
    <property type="term" value="P:transmembrane transport"/>
    <property type="evidence" value="ECO:0007669"/>
    <property type="project" value="InterPro"/>
</dbReference>
<protein>
    <submittedName>
        <fullName evidence="9">Carbohydrate ABC transporter permease</fullName>
    </submittedName>
</protein>
<dbReference type="GO" id="GO:0005886">
    <property type="term" value="C:plasma membrane"/>
    <property type="evidence" value="ECO:0007669"/>
    <property type="project" value="UniProtKB-SubCell"/>
</dbReference>
<dbReference type="Proteomes" id="UP000565468">
    <property type="component" value="Unassembled WGS sequence"/>
</dbReference>
<feature type="transmembrane region" description="Helical" evidence="7">
    <location>
        <begin position="124"/>
        <end position="143"/>
    </location>
</feature>
<feature type="transmembrane region" description="Helical" evidence="7">
    <location>
        <begin position="85"/>
        <end position="112"/>
    </location>
</feature>
<comment type="similarity">
    <text evidence="7">Belongs to the binding-protein-dependent transport system permease family.</text>
</comment>
<feature type="transmembrane region" description="Helical" evidence="7">
    <location>
        <begin position="197"/>
        <end position="220"/>
    </location>
</feature>
<evidence type="ECO:0000256" key="3">
    <source>
        <dbReference type="ARBA" id="ARBA00022475"/>
    </source>
</evidence>
<sequence length="313" mass="35472">MNIKLNKGSKLQGDKKENLSPSEKVFNVFNYLFFISFMLLCVYPFYYIFINTISDNVLSARGMIRFIPQGIHFGNYIQVLQIPNIYHALMISVLRTVIGTLLTVLVSGFLGFMMTQRKMWMRTFVYRYFITTMYVGGGIIPVYLLFNQLGLLDNFLVYIIPGMVSAFNMILVKTYVENSIPHELQESAEMDGAGIGTVFFKIAFPLMMPILATLAIFSAVGQWNSFMDTVIYVTKEDLHTLQYVLYRYLSQATALANIVNSGTVSGEEVSANMQTAQSIKLTVTMIVVIPIFLVYPFFQRFFVKGIMIGAVKG</sequence>
<keyword evidence="2 7" id="KW-0813">Transport</keyword>
<evidence type="ECO:0000256" key="2">
    <source>
        <dbReference type="ARBA" id="ARBA00022448"/>
    </source>
</evidence>
<feature type="transmembrane region" description="Helical" evidence="7">
    <location>
        <begin position="28"/>
        <end position="49"/>
    </location>
</feature>
<evidence type="ECO:0000256" key="1">
    <source>
        <dbReference type="ARBA" id="ARBA00004651"/>
    </source>
</evidence>
<proteinExistence type="inferred from homology"/>
<comment type="caution">
    <text evidence="9">The sequence shown here is derived from an EMBL/GenBank/DDBJ whole genome shotgun (WGS) entry which is preliminary data.</text>
</comment>
<evidence type="ECO:0000256" key="5">
    <source>
        <dbReference type="ARBA" id="ARBA00022989"/>
    </source>
</evidence>
<feature type="transmembrane region" description="Helical" evidence="7">
    <location>
        <begin position="155"/>
        <end position="176"/>
    </location>
</feature>
<gene>
    <name evidence="9" type="ORF">HII30_04065</name>
</gene>
<evidence type="ECO:0000256" key="7">
    <source>
        <dbReference type="RuleBase" id="RU363032"/>
    </source>
</evidence>
<keyword evidence="3" id="KW-1003">Cell membrane</keyword>
<reference evidence="9 10" key="1">
    <citation type="submission" date="2020-04" db="EMBL/GenBank/DDBJ databases">
        <title>Paenibacillus algicola sp. nov., a novel marine bacterium producing alginate lyase.</title>
        <authorList>
            <person name="Huang H."/>
        </authorList>
    </citation>
    <scope>NUCLEOTIDE SEQUENCE [LARGE SCALE GENOMIC DNA]</scope>
    <source>
        <strain evidence="9 10">L7-75</strain>
    </source>
</reference>
<dbReference type="PROSITE" id="PS50928">
    <property type="entry name" value="ABC_TM1"/>
    <property type="match status" value="1"/>
</dbReference>
<evidence type="ECO:0000313" key="9">
    <source>
        <dbReference type="EMBL" id="NMO94966.1"/>
    </source>
</evidence>
<evidence type="ECO:0000256" key="4">
    <source>
        <dbReference type="ARBA" id="ARBA00022692"/>
    </source>
</evidence>
<dbReference type="Pfam" id="PF00528">
    <property type="entry name" value="BPD_transp_1"/>
    <property type="match status" value="1"/>
</dbReference>
<dbReference type="CDD" id="cd06261">
    <property type="entry name" value="TM_PBP2"/>
    <property type="match status" value="1"/>
</dbReference>
<dbReference type="SUPFAM" id="SSF161098">
    <property type="entry name" value="MetI-like"/>
    <property type="match status" value="1"/>
</dbReference>
<evidence type="ECO:0000313" key="10">
    <source>
        <dbReference type="Proteomes" id="UP000565468"/>
    </source>
</evidence>
<evidence type="ECO:0000259" key="8">
    <source>
        <dbReference type="PROSITE" id="PS50928"/>
    </source>
</evidence>
<evidence type="ECO:0000256" key="6">
    <source>
        <dbReference type="ARBA" id="ARBA00023136"/>
    </source>
</evidence>
<dbReference type="InterPro" id="IPR000515">
    <property type="entry name" value="MetI-like"/>
</dbReference>
<feature type="domain" description="ABC transmembrane type-1" evidence="8">
    <location>
        <begin position="89"/>
        <end position="294"/>
    </location>
</feature>
<comment type="subcellular location">
    <subcellularLocation>
        <location evidence="1 7">Cell membrane</location>
        <topology evidence="1 7">Multi-pass membrane protein</topology>
    </subcellularLocation>
</comment>
<name>A0A848M324_PAELE</name>
<keyword evidence="5 7" id="KW-1133">Transmembrane helix</keyword>
<dbReference type="PANTHER" id="PTHR43744:SF9">
    <property type="entry name" value="POLYGALACTURONAN_RHAMNOGALACTURONAN TRANSPORT SYSTEM PERMEASE PROTEIN YTCP"/>
    <property type="match status" value="1"/>
</dbReference>
<dbReference type="AlphaFoldDB" id="A0A848M324"/>
<dbReference type="PANTHER" id="PTHR43744">
    <property type="entry name" value="ABC TRANSPORTER PERMEASE PROTEIN MG189-RELATED-RELATED"/>
    <property type="match status" value="1"/>
</dbReference>
<keyword evidence="4 7" id="KW-0812">Transmembrane</keyword>
<keyword evidence="10" id="KW-1185">Reference proteome</keyword>